<evidence type="ECO:0000256" key="4">
    <source>
        <dbReference type="ARBA" id="ARBA00014881"/>
    </source>
</evidence>
<dbReference type="PROSITE" id="PS50250">
    <property type="entry name" value="PCI"/>
    <property type="match status" value="1"/>
</dbReference>
<keyword evidence="7" id="KW-0539">Nucleus</keyword>
<comment type="subcellular location">
    <subcellularLocation>
        <location evidence="2">Cytoplasm</location>
    </subcellularLocation>
    <subcellularLocation>
        <location evidence="1">Nucleus</location>
    </subcellularLocation>
</comment>
<dbReference type="GO" id="GO:0005829">
    <property type="term" value="C:cytosol"/>
    <property type="evidence" value="ECO:0007669"/>
    <property type="project" value="TreeGrafter"/>
</dbReference>
<evidence type="ECO:0000313" key="10">
    <source>
        <dbReference type="Proteomes" id="UP000001876"/>
    </source>
</evidence>
<keyword evidence="5" id="KW-0963">Cytoplasm</keyword>
<evidence type="ECO:0000256" key="3">
    <source>
        <dbReference type="ARBA" id="ARBA00010417"/>
    </source>
</evidence>
<dbReference type="GO" id="GO:0008180">
    <property type="term" value="C:COP9 signalosome"/>
    <property type="evidence" value="ECO:0007669"/>
    <property type="project" value="UniProtKB-KW"/>
</dbReference>
<feature type="domain" description="PCI" evidence="8">
    <location>
        <begin position="195"/>
        <end position="370"/>
    </location>
</feature>
<dbReference type="PANTHER" id="PTHR10855">
    <property type="entry name" value="26S PROTEASOME NON-ATPASE REGULATORY SUBUNIT 12/COP9 SIGNALOSOME COMPLEX SUBUNIT 4"/>
    <property type="match status" value="1"/>
</dbReference>
<evidence type="ECO:0000313" key="9">
    <source>
        <dbReference type="EMBL" id="EEH54816.1"/>
    </source>
</evidence>
<keyword evidence="6" id="KW-0736">Signalosome</keyword>
<evidence type="ECO:0000256" key="2">
    <source>
        <dbReference type="ARBA" id="ARBA00004496"/>
    </source>
</evidence>
<dbReference type="InterPro" id="IPR054559">
    <property type="entry name" value="PSMD12-CSN4-like_N"/>
</dbReference>
<evidence type="ECO:0000259" key="8">
    <source>
        <dbReference type="PROSITE" id="PS50250"/>
    </source>
</evidence>
<evidence type="ECO:0000256" key="7">
    <source>
        <dbReference type="ARBA" id="ARBA00023242"/>
    </source>
</evidence>
<dbReference type="SUPFAM" id="SSF46785">
    <property type="entry name" value="Winged helix' DNA-binding domain"/>
    <property type="match status" value="1"/>
</dbReference>
<reference evidence="9 10" key="1">
    <citation type="journal article" date="2009" name="Science">
        <title>Green evolution and dynamic adaptations revealed by genomes of the marine picoeukaryotes Micromonas.</title>
        <authorList>
            <person name="Worden A.Z."/>
            <person name="Lee J.H."/>
            <person name="Mock T."/>
            <person name="Rouze P."/>
            <person name="Simmons M.P."/>
            <person name="Aerts A.L."/>
            <person name="Allen A.E."/>
            <person name="Cuvelier M.L."/>
            <person name="Derelle E."/>
            <person name="Everett M.V."/>
            <person name="Foulon E."/>
            <person name="Grimwood J."/>
            <person name="Gundlach H."/>
            <person name="Henrissat B."/>
            <person name="Napoli C."/>
            <person name="McDonald S.M."/>
            <person name="Parker M.S."/>
            <person name="Rombauts S."/>
            <person name="Salamov A."/>
            <person name="Von Dassow P."/>
            <person name="Badger J.H."/>
            <person name="Coutinho P.M."/>
            <person name="Demir E."/>
            <person name="Dubchak I."/>
            <person name="Gentemann C."/>
            <person name="Eikrem W."/>
            <person name="Gready J.E."/>
            <person name="John U."/>
            <person name="Lanier W."/>
            <person name="Lindquist E.A."/>
            <person name="Lucas S."/>
            <person name="Mayer K.F."/>
            <person name="Moreau H."/>
            <person name="Not F."/>
            <person name="Otillar R."/>
            <person name="Panaud O."/>
            <person name="Pangilinan J."/>
            <person name="Paulsen I."/>
            <person name="Piegu B."/>
            <person name="Poliakov A."/>
            <person name="Robbens S."/>
            <person name="Schmutz J."/>
            <person name="Toulza E."/>
            <person name="Wyss T."/>
            <person name="Zelensky A."/>
            <person name="Zhou K."/>
            <person name="Armbrust E.V."/>
            <person name="Bhattacharya D."/>
            <person name="Goodenough U.W."/>
            <person name="Van de Peer Y."/>
            <person name="Grigoriev I.V."/>
        </authorList>
    </citation>
    <scope>NUCLEOTIDE SEQUENCE [LARGE SCALE GENOMIC DNA]</scope>
    <source>
        <strain evidence="9 10">CCMP1545</strain>
    </source>
</reference>
<dbReference type="InterPro" id="IPR000717">
    <property type="entry name" value="PCI_dom"/>
</dbReference>
<dbReference type="Gene3D" id="1.10.10.10">
    <property type="entry name" value="Winged helix-like DNA-binding domain superfamily/Winged helix DNA-binding domain"/>
    <property type="match status" value="1"/>
</dbReference>
<dbReference type="InterPro" id="IPR040134">
    <property type="entry name" value="PSMD12/CSN4"/>
</dbReference>
<dbReference type="STRING" id="564608.C1MZ77"/>
<dbReference type="Proteomes" id="UP000001876">
    <property type="component" value="Unassembled WGS sequence"/>
</dbReference>
<dbReference type="eggNOG" id="KOG1497">
    <property type="taxonomic scope" value="Eukaryota"/>
</dbReference>
<name>C1MZ77_MICPC</name>
<dbReference type="RefSeq" id="XP_003061166.1">
    <property type="nucleotide sequence ID" value="XM_003061120.1"/>
</dbReference>
<dbReference type="InterPro" id="IPR036388">
    <property type="entry name" value="WH-like_DNA-bd_sf"/>
</dbReference>
<dbReference type="InterPro" id="IPR036390">
    <property type="entry name" value="WH_DNA-bd_sf"/>
</dbReference>
<dbReference type="Pfam" id="PF22241">
    <property type="entry name" value="PSMD12-CSN4_N"/>
    <property type="match status" value="1"/>
</dbReference>
<keyword evidence="10" id="KW-1185">Reference proteome</keyword>
<accession>C1MZ77</accession>
<evidence type="ECO:0000256" key="5">
    <source>
        <dbReference type="ARBA" id="ARBA00022490"/>
    </source>
</evidence>
<evidence type="ECO:0000256" key="6">
    <source>
        <dbReference type="ARBA" id="ARBA00022790"/>
    </source>
</evidence>
<dbReference type="OrthoDB" id="295656at2759"/>
<proteinExistence type="inferred from homology"/>
<organism evidence="10">
    <name type="scientific">Micromonas pusilla (strain CCMP1545)</name>
    <name type="common">Picoplanktonic green alga</name>
    <dbReference type="NCBI Taxonomy" id="564608"/>
    <lineage>
        <taxon>Eukaryota</taxon>
        <taxon>Viridiplantae</taxon>
        <taxon>Chlorophyta</taxon>
        <taxon>Mamiellophyceae</taxon>
        <taxon>Mamiellales</taxon>
        <taxon>Mamiellaceae</taxon>
        <taxon>Micromonas</taxon>
    </lineage>
</organism>
<dbReference type="EMBL" id="GG663743">
    <property type="protein sequence ID" value="EEH54816.1"/>
    <property type="molecule type" value="Genomic_DNA"/>
</dbReference>
<evidence type="ECO:0000256" key="1">
    <source>
        <dbReference type="ARBA" id="ARBA00004123"/>
    </source>
</evidence>
<protein>
    <recommendedName>
        <fullName evidence="4">COP9 signalosome complex subunit 4</fullName>
    </recommendedName>
</protein>
<sequence>MEARLAAIAAEGGDQKEKTQKYQTVLTESLSNGGDVEGLKQMVVHMLSDVVPLVTSRQILSTLCSEAKSLPAAQHKDVAEFALEKITPRVVSFEEQVSVLREGLAKLLKDDGKASEAASMLAGIDLDSGIRNLSDEYKLRMCVDIAMLYLEDDDATNADAFIKKASFLLGACKEGEALELQYKSCYARILDAKMKFTEASLRYYELSQTELGRDLGDGKVVTESDLAASLTSAIIACILAAAGPQRARVLATLYKDDRCAKLPIYPVFEKVYLERILRADEAASFASTLRSHHLTVGEDGLTVVTRAISEHNLLSASKLYNNIKIDELGTLLGLPPDRAERTAARMIGEERMAGSIDQVHGFIDFQDPSDGDVINEKWDAQITSVCTQVNDIVDMMENKGIPIRL</sequence>
<dbReference type="AlphaFoldDB" id="C1MZ77"/>
<dbReference type="KEGG" id="mpp:MICPUCDRAFT_19598"/>
<dbReference type="GeneID" id="9686350"/>
<gene>
    <name evidence="9" type="ORF">MICPUCDRAFT_19598</name>
</gene>
<dbReference type="SMART" id="SM00088">
    <property type="entry name" value="PINT"/>
    <property type="match status" value="1"/>
</dbReference>
<dbReference type="OMA" id="KNIMHTV"/>
<comment type="similarity">
    <text evidence="3">Belongs to the CSN4 family.</text>
</comment>
<dbReference type="Pfam" id="PF01399">
    <property type="entry name" value="PCI"/>
    <property type="match status" value="1"/>
</dbReference>
<dbReference type="PANTHER" id="PTHR10855:SF2">
    <property type="entry name" value="COP9 SIGNALOSOME COMPLEX SUBUNIT 4"/>
    <property type="match status" value="1"/>
</dbReference>